<feature type="transmembrane region" description="Helical" evidence="1">
    <location>
        <begin position="82"/>
        <end position="102"/>
    </location>
</feature>
<name>A0A914HM49_GLORO</name>
<reference evidence="3" key="1">
    <citation type="submission" date="2022-11" db="UniProtKB">
        <authorList>
            <consortium name="WormBaseParasite"/>
        </authorList>
    </citation>
    <scope>IDENTIFICATION</scope>
</reference>
<dbReference type="WBParaSite" id="Gr19_v10_g2620.t1">
    <property type="protein sequence ID" value="Gr19_v10_g2620.t1"/>
    <property type="gene ID" value="Gr19_v10_g2620"/>
</dbReference>
<evidence type="ECO:0000256" key="1">
    <source>
        <dbReference type="SAM" id="Phobius"/>
    </source>
</evidence>
<accession>A0A914HM49</accession>
<feature type="transmembrane region" description="Helical" evidence="1">
    <location>
        <begin position="114"/>
        <end position="134"/>
    </location>
</feature>
<dbReference type="AlphaFoldDB" id="A0A914HM49"/>
<organism evidence="2 3">
    <name type="scientific">Globodera rostochiensis</name>
    <name type="common">Golden nematode worm</name>
    <name type="synonym">Heterodera rostochiensis</name>
    <dbReference type="NCBI Taxonomy" id="31243"/>
    <lineage>
        <taxon>Eukaryota</taxon>
        <taxon>Metazoa</taxon>
        <taxon>Ecdysozoa</taxon>
        <taxon>Nematoda</taxon>
        <taxon>Chromadorea</taxon>
        <taxon>Rhabditida</taxon>
        <taxon>Tylenchina</taxon>
        <taxon>Tylenchomorpha</taxon>
        <taxon>Tylenchoidea</taxon>
        <taxon>Heteroderidae</taxon>
        <taxon>Heteroderinae</taxon>
        <taxon>Globodera</taxon>
    </lineage>
</organism>
<feature type="transmembrane region" description="Helical" evidence="1">
    <location>
        <begin position="20"/>
        <end position="40"/>
    </location>
</feature>
<keyword evidence="2" id="KW-1185">Reference proteome</keyword>
<proteinExistence type="predicted"/>
<dbReference type="Proteomes" id="UP000887572">
    <property type="component" value="Unplaced"/>
</dbReference>
<evidence type="ECO:0000313" key="3">
    <source>
        <dbReference type="WBParaSite" id="Gr19_v10_g2620.t1"/>
    </source>
</evidence>
<evidence type="ECO:0000313" key="2">
    <source>
        <dbReference type="Proteomes" id="UP000887572"/>
    </source>
</evidence>
<keyword evidence="1" id="KW-0812">Transmembrane</keyword>
<protein>
    <submittedName>
        <fullName evidence="3">Uncharacterized protein</fullName>
    </submittedName>
</protein>
<sequence>MAAKLNTAYLGSHRGIIKILQIVFGLIVCTLLCIGSYGFFSGCFYDGKIGAASGINAIIVVLNIVFFVLNLVDASKNKWERIYTVVALVLFVLAFVLMLWNLLETHSYYGETKIPATVLIGIQMALFIWDYRILHGQAA</sequence>
<keyword evidence="1" id="KW-1133">Transmembrane helix</keyword>
<feature type="transmembrane region" description="Helical" evidence="1">
    <location>
        <begin position="52"/>
        <end position="70"/>
    </location>
</feature>
<keyword evidence="1" id="KW-0472">Membrane</keyword>